<dbReference type="Pfam" id="PF13520">
    <property type="entry name" value="AA_permease_2"/>
    <property type="match status" value="1"/>
</dbReference>
<proteinExistence type="predicted"/>
<organism evidence="6 7">
    <name type="scientific">Salmonella enterica I</name>
    <dbReference type="NCBI Taxonomy" id="59201"/>
    <lineage>
        <taxon>Bacteria</taxon>
        <taxon>Pseudomonadati</taxon>
        <taxon>Pseudomonadota</taxon>
        <taxon>Gammaproteobacteria</taxon>
        <taxon>Enterobacterales</taxon>
        <taxon>Enterobacteriaceae</taxon>
        <taxon>Salmonella</taxon>
    </lineage>
</organism>
<keyword evidence="3 5" id="KW-1133">Transmembrane helix</keyword>
<evidence type="ECO:0000256" key="3">
    <source>
        <dbReference type="ARBA" id="ARBA00022989"/>
    </source>
</evidence>
<dbReference type="Proteomes" id="UP000254712">
    <property type="component" value="Unassembled WGS sequence"/>
</dbReference>
<dbReference type="AlphaFoldDB" id="A0A379WPN4"/>
<sequence length="170" mass="18591">MIAGRTRNPQRDFPRAMAVSAAVIVGIYMVGTWALNTLLPAGKTDIVAGVMQAMHAAADTLHMPWLIPVMAICMFLALSGKLTPGWWGRFICSRKPRVKIICWGPNRQITSGVENARLCLDCTGDYCHGPVFFDFYFAKRCGGLLDVNGANDHHLFYSLSGDVPGVLAFT</sequence>
<evidence type="ECO:0000256" key="5">
    <source>
        <dbReference type="SAM" id="Phobius"/>
    </source>
</evidence>
<gene>
    <name evidence="6" type="ORF">NCTC8261_02318</name>
</gene>
<evidence type="ECO:0000256" key="2">
    <source>
        <dbReference type="ARBA" id="ARBA00022692"/>
    </source>
</evidence>
<accession>A0A379WPN4</accession>
<dbReference type="Gene3D" id="1.20.1740.10">
    <property type="entry name" value="Amino acid/polyamine transporter I"/>
    <property type="match status" value="1"/>
</dbReference>
<name>A0A379WPN4_SALET</name>
<reference evidence="6 7" key="1">
    <citation type="submission" date="2018-06" db="EMBL/GenBank/DDBJ databases">
        <authorList>
            <consortium name="Pathogen Informatics"/>
            <person name="Doyle S."/>
        </authorList>
    </citation>
    <scope>NUCLEOTIDE SEQUENCE [LARGE SCALE GENOMIC DNA]</scope>
    <source>
        <strain evidence="6 7">NCTC8261</strain>
    </source>
</reference>
<evidence type="ECO:0000256" key="1">
    <source>
        <dbReference type="ARBA" id="ARBA00004141"/>
    </source>
</evidence>
<evidence type="ECO:0000256" key="4">
    <source>
        <dbReference type="ARBA" id="ARBA00023136"/>
    </source>
</evidence>
<evidence type="ECO:0000313" key="6">
    <source>
        <dbReference type="EMBL" id="SUH36069.1"/>
    </source>
</evidence>
<keyword evidence="2 5" id="KW-0812">Transmembrane</keyword>
<dbReference type="InterPro" id="IPR002293">
    <property type="entry name" value="AA/rel_permease1"/>
</dbReference>
<feature type="transmembrane region" description="Helical" evidence="5">
    <location>
        <begin position="65"/>
        <end position="87"/>
    </location>
</feature>
<dbReference type="EMBL" id="UGXT01000002">
    <property type="protein sequence ID" value="SUH36069.1"/>
    <property type="molecule type" value="Genomic_DNA"/>
</dbReference>
<protein>
    <submittedName>
        <fullName evidence="6">Putative amino acid transporter</fullName>
    </submittedName>
</protein>
<comment type="subcellular location">
    <subcellularLocation>
        <location evidence="1">Membrane</location>
        <topology evidence="1">Multi-pass membrane protein</topology>
    </subcellularLocation>
</comment>
<feature type="transmembrane region" description="Helical" evidence="5">
    <location>
        <begin position="16"/>
        <end position="35"/>
    </location>
</feature>
<keyword evidence="4 5" id="KW-0472">Membrane</keyword>
<evidence type="ECO:0000313" key="7">
    <source>
        <dbReference type="Proteomes" id="UP000254712"/>
    </source>
</evidence>